<keyword evidence="2" id="KW-1185">Reference proteome</keyword>
<evidence type="ECO:0000313" key="2">
    <source>
        <dbReference type="Proteomes" id="UP000027135"/>
    </source>
</evidence>
<dbReference type="AlphaFoldDB" id="A0A067RCZ3"/>
<dbReference type="InParanoid" id="A0A067RCZ3"/>
<protein>
    <submittedName>
        <fullName evidence="1">Uncharacterized protein</fullName>
    </submittedName>
</protein>
<evidence type="ECO:0000313" key="1">
    <source>
        <dbReference type="EMBL" id="KDR17816.1"/>
    </source>
</evidence>
<dbReference type="EMBL" id="KK852717">
    <property type="protein sequence ID" value="KDR17816.1"/>
    <property type="molecule type" value="Genomic_DNA"/>
</dbReference>
<gene>
    <name evidence="1" type="ORF">L798_08245</name>
</gene>
<proteinExistence type="predicted"/>
<sequence length="56" mass="6563">MVRVFENTVTRIMFGPKRELRRTVISNRFQKVSTWLVMTTVLPHLSSQPLRFGGWG</sequence>
<accession>A0A067RCZ3</accession>
<reference evidence="1 2" key="1">
    <citation type="journal article" date="2014" name="Nat. Commun.">
        <title>Molecular traces of alternative social organization in a termite genome.</title>
        <authorList>
            <person name="Terrapon N."/>
            <person name="Li C."/>
            <person name="Robertson H.M."/>
            <person name="Ji L."/>
            <person name="Meng X."/>
            <person name="Booth W."/>
            <person name="Chen Z."/>
            <person name="Childers C.P."/>
            <person name="Glastad K.M."/>
            <person name="Gokhale K."/>
            <person name="Gowin J."/>
            <person name="Gronenberg W."/>
            <person name="Hermansen R.A."/>
            <person name="Hu H."/>
            <person name="Hunt B.G."/>
            <person name="Huylmans A.K."/>
            <person name="Khalil S.M."/>
            <person name="Mitchell R.D."/>
            <person name="Munoz-Torres M.C."/>
            <person name="Mustard J.A."/>
            <person name="Pan H."/>
            <person name="Reese J.T."/>
            <person name="Scharf M.E."/>
            <person name="Sun F."/>
            <person name="Vogel H."/>
            <person name="Xiao J."/>
            <person name="Yang W."/>
            <person name="Yang Z."/>
            <person name="Yang Z."/>
            <person name="Zhou J."/>
            <person name="Zhu J."/>
            <person name="Brent C.S."/>
            <person name="Elsik C.G."/>
            <person name="Goodisman M.A."/>
            <person name="Liberles D.A."/>
            <person name="Roe R.M."/>
            <person name="Vargo E.L."/>
            <person name="Vilcinskas A."/>
            <person name="Wang J."/>
            <person name="Bornberg-Bauer E."/>
            <person name="Korb J."/>
            <person name="Zhang G."/>
            <person name="Liebig J."/>
        </authorList>
    </citation>
    <scope>NUCLEOTIDE SEQUENCE [LARGE SCALE GENOMIC DNA]</scope>
    <source>
        <tissue evidence="1">Whole organism</tissue>
    </source>
</reference>
<name>A0A067RCZ3_ZOONE</name>
<dbReference type="Proteomes" id="UP000027135">
    <property type="component" value="Unassembled WGS sequence"/>
</dbReference>
<organism evidence="1 2">
    <name type="scientific">Zootermopsis nevadensis</name>
    <name type="common">Dampwood termite</name>
    <dbReference type="NCBI Taxonomy" id="136037"/>
    <lineage>
        <taxon>Eukaryota</taxon>
        <taxon>Metazoa</taxon>
        <taxon>Ecdysozoa</taxon>
        <taxon>Arthropoda</taxon>
        <taxon>Hexapoda</taxon>
        <taxon>Insecta</taxon>
        <taxon>Pterygota</taxon>
        <taxon>Neoptera</taxon>
        <taxon>Polyneoptera</taxon>
        <taxon>Dictyoptera</taxon>
        <taxon>Blattodea</taxon>
        <taxon>Blattoidea</taxon>
        <taxon>Termitoidae</taxon>
        <taxon>Termopsidae</taxon>
        <taxon>Zootermopsis</taxon>
    </lineage>
</organism>